<sequence>MPFVLHHAGSGQIYTCMLVNNYRLPYYGVKFWESEAEATEQASGFLTAQGIDDPAPWLVLELTEQQMKIGNVRLKNDPGLMLFWGSDGKPDIRKIPN</sequence>
<accession>A0A4Y8QA39</accession>
<evidence type="ECO:0000313" key="1">
    <source>
        <dbReference type="EMBL" id="TFE91764.1"/>
    </source>
</evidence>
<keyword evidence="2" id="KW-1185">Reference proteome</keyword>
<dbReference type="Proteomes" id="UP000298246">
    <property type="component" value="Unassembled WGS sequence"/>
</dbReference>
<name>A0A4Y8QA39_9BACL</name>
<proteinExistence type="predicted"/>
<dbReference type="EMBL" id="MYFO01000001">
    <property type="protein sequence ID" value="TFE91764.1"/>
    <property type="molecule type" value="Genomic_DNA"/>
</dbReference>
<organism evidence="1 2">
    <name type="scientific">Paenibacillus athensensis</name>
    <dbReference type="NCBI Taxonomy" id="1967502"/>
    <lineage>
        <taxon>Bacteria</taxon>
        <taxon>Bacillati</taxon>
        <taxon>Bacillota</taxon>
        <taxon>Bacilli</taxon>
        <taxon>Bacillales</taxon>
        <taxon>Paenibacillaceae</taxon>
        <taxon>Paenibacillus</taxon>
    </lineage>
</organism>
<dbReference type="OrthoDB" id="2679144at2"/>
<dbReference type="AlphaFoldDB" id="A0A4Y8QA39"/>
<comment type="caution">
    <text evidence="1">The sequence shown here is derived from an EMBL/GenBank/DDBJ whole genome shotgun (WGS) entry which is preliminary data.</text>
</comment>
<protein>
    <submittedName>
        <fullName evidence="1">Uncharacterized protein</fullName>
    </submittedName>
</protein>
<evidence type="ECO:0000313" key="2">
    <source>
        <dbReference type="Proteomes" id="UP000298246"/>
    </source>
</evidence>
<dbReference type="RefSeq" id="WP_134748594.1">
    <property type="nucleotide sequence ID" value="NZ_MYFO02000001.1"/>
</dbReference>
<gene>
    <name evidence="1" type="ORF">B5M42_00555</name>
</gene>
<reference evidence="1 2" key="1">
    <citation type="submission" date="2017-03" db="EMBL/GenBank/DDBJ databases">
        <title>Isolation of Levoglucosan Utilizing Bacteria.</title>
        <authorList>
            <person name="Arya A.S."/>
        </authorList>
    </citation>
    <scope>NUCLEOTIDE SEQUENCE [LARGE SCALE GENOMIC DNA]</scope>
    <source>
        <strain evidence="1 2">MEC069</strain>
    </source>
</reference>